<evidence type="ECO:0000256" key="7">
    <source>
        <dbReference type="ARBA" id="ARBA00022723"/>
    </source>
</evidence>
<dbReference type="SUPFAM" id="SSF51338">
    <property type="entry name" value="Composite domain of metallo-dependent hydrolases"/>
    <property type="match status" value="1"/>
</dbReference>
<evidence type="ECO:0000313" key="12">
    <source>
        <dbReference type="Proteomes" id="UP000813824"/>
    </source>
</evidence>
<dbReference type="EC" id="3.5.2.5" evidence="6"/>
<dbReference type="GO" id="GO:0008270">
    <property type="term" value="F:zinc ion binding"/>
    <property type="evidence" value="ECO:0007669"/>
    <property type="project" value="InterPro"/>
</dbReference>
<dbReference type="Pfam" id="PF01979">
    <property type="entry name" value="Amidohydro_1"/>
    <property type="match status" value="1"/>
</dbReference>
<comment type="caution">
    <text evidence="11">The sequence shown here is derived from an EMBL/GenBank/DDBJ whole genome shotgun (WGS) entry which is preliminary data.</text>
</comment>
<accession>A0A8K0XLZ1</accession>
<dbReference type="PROSITE" id="PS00482">
    <property type="entry name" value="DIHYDROOROTASE_1"/>
    <property type="match status" value="1"/>
</dbReference>
<keyword evidence="8" id="KW-0378">Hydrolase</keyword>
<comment type="similarity">
    <text evidence="4">Belongs to the metallo-dependent hydrolases superfamily. Allantoinase family.</text>
</comment>
<evidence type="ECO:0000256" key="6">
    <source>
        <dbReference type="ARBA" id="ARBA00012863"/>
    </source>
</evidence>
<dbReference type="InterPro" id="IPR011059">
    <property type="entry name" value="Metal-dep_hydrolase_composite"/>
</dbReference>
<evidence type="ECO:0000259" key="10">
    <source>
        <dbReference type="Pfam" id="PF01979"/>
    </source>
</evidence>
<comment type="cofactor">
    <cofactor evidence="2">
        <name>Zn(2+)</name>
        <dbReference type="ChEBI" id="CHEBI:29105"/>
    </cofactor>
</comment>
<evidence type="ECO:0000256" key="5">
    <source>
        <dbReference type="ARBA" id="ARBA00011881"/>
    </source>
</evidence>
<dbReference type="OrthoDB" id="1924787at2759"/>
<dbReference type="Gene3D" id="3.20.20.140">
    <property type="entry name" value="Metal-dependent hydrolases"/>
    <property type="match status" value="1"/>
</dbReference>
<evidence type="ECO:0000256" key="4">
    <source>
        <dbReference type="ARBA" id="ARBA00010368"/>
    </source>
</evidence>
<name>A0A8K0XLZ1_9AGAR</name>
<dbReference type="GO" id="GO:0000256">
    <property type="term" value="P:allantoin catabolic process"/>
    <property type="evidence" value="ECO:0007669"/>
    <property type="project" value="UniProtKB-UniPathway"/>
</dbReference>
<dbReference type="InterPro" id="IPR050138">
    <property type="entry name" value="DHOase/Allantoinase_Hydrolase"/>
</dbReference>
<evidence type="ECO:0000256" key="3">
    <source>
        <dbReference type="ARBA" id="ARBA00004968"/>
    </source>
</evidence>
<dbReference type="InterPro" id="IPR006680">
    <property type="entry name" value="Amidohydro-rel"/>
</dbReference>
<dbReference type="GO" id="GO:0050897">
    <property type="term" value="F:cobalt ion binding"/>
    <property type="evidence" value="ECO:0007669"/>
    <property type="project" value="InterPro"/>
</dbReference>
<evidence type="ECO:0000313" key="11">
    <source>
        <dbReference type="EMBL" id="KAH8089895.1"/>
    </source>
</evidence>
<comment type="catalytic activity">
    <reaction evidence="1">
        <text>(S)-allantoin + H2O = allantoate + H(+)</text>
        <dbReference type="Rhea" id="RHEA:17029"/>
        <dbReference type="ChEBI" id="CHEBI:15377"/>
        <dbReference type="ChEBI" id="CHEBI:15378"/>
        <dbReference type="ChEBI" id="CHEBI:15678"/>
        <dbReference type="ChEBI" id="CHEBI:17536"/>
        <dbReference type="EC" id="3.5.2.5"/>
    </reaction>
</comment>
<feature type="domain" description="Amidohydrolase-related" evidence="10">
    <location>
        <begin position="64"/>
        <end position="444"/>
    </location>
</feature>
<dbReference type="PANTHER" id="PTHR43668">
    <property type="entry name" value="ALLANTOINASE"/>
    <property type="match status" value="1"/>
</dbReference>
<evidence type="ECO:0000256" key="9">
    <source>
        <dbReference type="ARBA" id="ARBA00022833"/>
    </source>
</evidence>
<dbReference type="EMBL" id="JAEVFJ010000038">
    <property type="protein sequence ID" value="KAH8089895.1"/>
    <property type="molecule type" value="Genomic_DNA"/>
</dbReference>
<evidence type="ECO:0000256" key="1">
    <source>
        <dbReference type="ARBA" id="ARBA00001756"/>
    </source>
</evidence>
<reference evidence="11" key="1">
    <citation type="journal article" date="2021" name="New Phytol.">
        <title>Evolutionary innovations through gain and loss of genes in the ectomycorrhizal Boletales.</title>
        <authorList>
            <person name="Wu G."/>
            <person name="Miyauchi S."/>
            <person name="Morin E."/>
            <person name="Kuo A."/>
            <person name="Drula E."/>
            <person name="Varga T."/>
            <person name="Kohler A."/>
            <person name="Feng B."/>
            <person name="Cao Y."/>
            <person name="Lipzen A."/>
            <person name="Daum C."/>
            <person name="Hundley H."/>
            <person name="Pangilinan J."/>
            <person name="Johnson J."/>
            <person name="Barry K."/>
            <person name="LaButti K."/>
            <person name="Ng V."/>
            <person name="Ahrendt S."/>
            <person name="Min B."/>
            <person name="Choi I.G."/>
            <person name="Park H."/>
            <person name="Plett J.M."/>
            <person name="Magnuson J."/>
            <person name="Spatafora J.W."/>
            <person name="Nagy L.G."/>
            <person name="Henrissat B."/>
            <person name="Grigoriev I.V."/>
            <person name="Yang Z.L."/>
            <person name="Xu J."/>
            <person name="Martin F.M."/>
        </authorList>
    </citation>
    <scope>NUCLEOTIDE SEQUENCE</scope>
    <source>
        <strain evidence="11">KKN 215</strain>
    </source>
</reference>
<dbReference type="NCBIfam" id="TIGR03178">
    <property type="entry name" value="allantoinase"/>
    <property type="match status" value="1"/>
</dbReference>
<proteinExistence type="inferred from homology"/>
<evidence type="ECO:0000256" key="2">
    <source>
        <dbReference type="ARBA" id="ARBA00001947"/>
    </source>
</evidence>
<protein>
    <recommendedName>
        <fullName evidence="6">allantoinase</fullName>
        <ecNumber evidence="6">3.5.2.5</ecNumber>
    </recommendedName>
</protein>
<sequence length="460" mass="50467">MPLNTRIFTSNSVLLPENDSPVPATIVVDALTGKIIDLQHGLAQRAQFPGITDSEWFDADDHLILPGLVDAHVHLNEPGRTDWEGFWTGTRAAASGGVTTLIDMPLNSIPPTTTVNNFEQKKHAARGQCWTDVGFWGGVIPGNQAHLRPLVEARVKGFKCFLIESGVEEFPCVAEADLRDAMKELEGSTTVLCFHAELETGLPDDHEHSSANATLYETFLHSRPQSLETAAIELITRLHAEHPTLRLHIVHLSASNALPLIRAARSSGLPLTVETCFHYLTLDATSIPNGRPEFKCCPPIREAANRDELWDALKKGDIDCVVSDHSPCVAELKNLDEGDVMNAWGGISTLGLGLSLLWTEGRKRGVSVRDIVRWCCEETAKHAGLQNSKGALRVGMDADLIVWDPEAEVKVTKESLNFKNKLTPYEGLSLKGRVLKTFLRGNLVYDSVTGFEEKPIGQLL</sequence>
<comment type="pathway">
    <text evidence="3">Nitrogen metabolism; (S)-allantoin degradation; allantoate from (S)-allantoin: step 1/1.</text>
</comment>
<dbReference type="GO" id="GO:0005737">
    <property type="term" value="C:cytoplasm"/>
    <property type="evidence" value="ECO:0007669"/>
    <property type="project" value="TreeGrafter"/>
</dbReference>
<dbReference type="AlphaFoldDB" id="A0A8K0XLZ1"/>
<dbReference type="InterPro" id="IPR032466">
    <property type="entry name" value="Metal_Hydrolase"/>
</dbReference>
<dbReference type="GO" id="GO:0006145">
    <property type="term" value="P:purine nucleobase catabolic process"/>
    <property type="evidence" value="ECO:0007669"/>
    <property type="project" value="TreeGrafter"/>
</dbReference>
<gene>
    <name evidence="11" type="ORF">BXZ70DRAFT_495509</name>
</gene>
<comment type="subunit">
    <text evidence="5">Homotetramer.</text>
</comment>
<keyword evidence="9" id="KW-0862">Zinc</keyword>
<dbReference type="InterPro" id="IPR002195">
    <property type="entry name" value="Dihydroorotase_CS"/>
</dbReference>
<dbReference type="InterPro" id="IPR017593">
    <property type="entry name" value="Allantoinase"/>
</dbReference>
<dbReference type="FunFam" id="3.20.20.140:FF:000032">
    <property type="entry name" value="Allantoinase Dal1"/>
    <property type="match status" value="1"/>
</dbReference>
<keyword evidence="7" id="KW-0479">Metal-binding</keyword>
<keyword evidence="12" id="KW-1185">Reference proteome</keyword>
<dbReference type="Proteomes" id="UP000813824">
    <property type="component" value="Unassembled WGS sequence"/>
</dbReference>
<dbReference type="SUPFAM" id="SSF51556">
    <property type="entry name" value="Metallo-dependent hydrolases"/>
    <property type="match status" value="1"/>
</dbReference>
<evidence type="ECO:0000256" key="8">
    <source>
        <dbReference type="ARBA" id="ARBA00022801"/>
    </source>
</evidence>
<dbReference type="UniPathway" id="UPA00395">
    <property type="reaction ID" value="UER00653"/>
</dbReference>
<dbReference type="GO" id="GO:0004038">
    <property type="term" value="F:allantoinase activity"/>
    <property type="evidence" value="ECO:0007669"/>
    <property type="project" value="UniProtKB-EC"/>
</dbReference>
<dbReference type="PANTHER" id="PTHR43668:SF2">
    <property type="entry name" value="ALLANTOINASE"/>
    <property type="match status" value="1"/>
</dbReference>
<organism evidence="11 12">
    <name type="scientific">Cristinia sonorae</name>
    <dbReference type="NCBI Taxonomy" id="1940300"/>
    <lineage>
        <taxon>Eukaryota</taxon>
        <taxon>Fungi</taxon>
        <taxon>Dikarya</taxon>
        <taxon>Basidiomycota</taxon>
        <taxon>Agaricomycotina</taxon>
        <taxon>Agaricomycetes</taxon>
        <taxon>Agaricomycetidae</taxon>
        <taxon>Agaricales</taxon>
        <taxon>Pleurotineae</taxon>
        <taxon>Stephanosporaceae</taxon>
        <taxon>Cristinia</taxon>
    </lineage>
</organism>